<evidence type="ECO:0000313" key="5">
    <source>
        <dbReference type="Proteomes" id="UP000402241"/>
    </source>
</evidence>
<reference evidence="4 5" key="1">
    <citation type="submission" date="2019-10" db="EMBL/GenBank/DDBJ databases">
        <title>Genome Sequence of Micromonospora terminaliae DSM 101760.</title>
        <authorList>
            <person name="Guo L."/>
        </authorList>
    </citation>
    <scope>NUCLEOTIDE SEQUENCE [LARGE SCALE GENOMIC DNA]</scope>
    <source>
        <strain evidence="4 5">DSM 101760</strain>
    </source>
</reference>
<dbReference type="Gene3D" id="3.30.565.10">
    <property type="entry name" value="Histidine kinase-like ATPase, C-terminal domain"/>
    <property type="match status" value="1"/>
</dbReference>
<evidence type="ECO:0000313" key="4">
    <source>
        <dbReference type="EMBL" id="QGL46182.1"/>
    </source>
</evidence>
<dbReference type="SUPFAM" id="SSF55874">
    <property type="entry name" value="ATPase domain of HSP90 chaperone/DNA topoisomerase II/histidine kinase"/>
    <property type="match status" value="1"/>
</dbReference>
<dbReference type="GO" id="GO:0005524">
    <property type="term" value="F:ATP binding"/>
    <property type="evidence" value="ECO:0007669"/>
    <property type="project" value="UniProtKB-KW"/>
</dbReference>
<accession>A0AAJ2ZKD1</accession>
<keyword evidence="1" id="KW-0808">Transferase</keyword>
<dbReference type="CDD" id="cd16936">
    <property type="entry name" value="HATPase_RsbW-like"/>
    <property type="match status" value="1"/>
</dbReference>
<evidence type="ECO:0000256" key="1">
    <source>
        <dbReference type="ARBA" id="ARBA00022527"/>
    </source>
</evidence>
<keyword evidence="3" id="KW-0067">ATP-binding</keyword>
<gene>
    <name evidence="3" type="ORF">G3561_29240</name>
    <name evidence="4" type="ORF">GCE86_03440</name>
</gene>
<keyword evidence="1" id="KW-0418">Kinase</keyword>
<evidence type="ECO:0000259" key="2">
    <source>
        <dbReference type="Pfam" id="PF13581"/>
    </source>
</evidence>
<proteinExistence type="predicted"/>
<dbReference type="Pfam" id="PF13581">
    <property type="entry name" value="HATPase_c_2"/>
    <property type="match status" value="1"/>
</dbReference>
<sequence length="146" mass="15059">MGGSGPPAEINSVGAGHTRDRASSLLSRDFTAVTTTELRHAVAAVVAAAGLTGVRAEGFVLAVHELATNAVRHGGGTGHLHLRRQDDLLICAVVDHGPGVDAPPIRQVPGDVAGGRGLWLADHLADSLHLHRRPDGMTATVTIALR</sequence>
<dbReference type="EMBL" id="JAAHBZ010000019">
    <property type="protein sequence ID" value="NES31630.1"/>
    <property type="molecule type" value="Genomic_DNA"/>
</dbReference>
<feature type="domain" description="Histidine kinase/HSP90-like ATPase" evidence="2">
    <location>
        <begin position="35"/>
        <end position="142"/>
    </location>
</feature>
<organism evidence="3 6">
    <name type="scientific">Micromonospora terminaliae</name>
    <dbReference type="NCBI Taxonomy" id="1914461"/>
    <lineage>
        <taxon>Bacteria</taxon>
        <taxon>Bacillati</taxon>
        <taxon>Actinomycetota</taxon>
        <taxon>Actinomycetes</taxon>
        <taxon>Micromonosporales</taxon>
        <taxon>Micromonosporaceae</taxon>
        <taxon>Micromonospora</taxon>
    </lineage>
</organism>
<evidence type="ECO:0000313" key="3">
    <source>
        <dbReference type="EMBL" id="NES31630.1"/>
    </source>
</evidence>
<dbReference type="Proteomes" id="UP000402241">
    <property type="component" value="Chromosome"/>
</dbReference>
<reference evidence="3 6" key="2">
    <citation type="submission" date="2020-02" db="EMBL/GenBank/DDBJ databases">
        <title>WGS of Micromonospora spp. isolated from hot spring.</title>
        <authorList>
            <person name="Thawai C."/>
        </authorList>
    </citation>
    <scope>NUCLEOTIDE SEQUENCE [LARGE SCALE GENOMIC DNA]</scope>
    <source>
        <strain evidence="3 6">TMS7</strain>
    </source>
</reference>
<dbReference type="Proteomes" id="UP000477779">
    <property type="component" value="Unassembled WGS sequence"/>
</dbReference>
<keyword evidence="1" id="KW-0723">Serine/threonine-protein kinase</keyword>
<dbReference type="PANTHER" id="PTHR35526">
    <property type="entry name" value="ANTI-SIGMA-F FACTOR RSBW-RELATED"/>
    <property type="match status" value="1"/>
</dbReference>
<evidence type="ECO:0000313" key="6">
    <source>
        <dbReference type="Proteomes" id="UP000477779"/>
    </source>
</evidence>
<dbReference type="InterPro" id="IPR050267">
    <property type="entry name" value="Anti-sigma-factor_SerPK"/>
</dbReference>
<name>A0AAJ2ZKD1_9ACTN</name>
<dbReference type="InterPro" id="IPR036890">
    <property type="entry name" value="HATPase_C_sf"/>
</dbReference>
<dbReference type="InterPro" id="IPR003594">
    <property type="entry name" value="HATPase_dom"/>
</dbReference>
<keyword evidence="5" id="KW-1185">Reference proteome</keyword>
<dbReference type="GO" id="GO:0004674">
    <property type="term" value="F:protein serine/threonine kinase activity"/>
    <property type="evidence" value="ECO:0007669"/>
    <property type="project" value="UniProtKB-KW"/>
</dbReference>
<dbReference type="AlphaFoldDB" id="A0AAJ2ZKD1"/>
<protein>
    <submittedName>
        <fullName evidence="3">ATP-binding protein</fullName>
    </submittedName>
</protein>
<keyword evidence="3" id="KW-0547">Nucleotide-binding</keyword>
<dbReference type="PANTHER" id="PTHR35526:SF3">
    <property type="entry name" value="ANTI-SIGMA-F FACTOR RSBW"/>
    <property type="match status" value="1"/>
</dbReference>
<dbReference type="RefSeq" id="WP_154225553.1">
    <property type="nucleotide sequence ID" value="NZ_CP045309.1"/>
</dbReference>
<dbReference type="EMBL" id="CP045309">
    <property type="protein sequence ID" value="QGL46182.1"/>
    <property type="molecule type" value="Genomic_DNA"/>
</dbReference>